<dbReference type="Gene3D" id="3.10.129.10">
    <property type="entry name" value="Hotdog Thioesterase"/>
    <property type="match status" value="1"/>
</dbReference>
<keyword evidence="4" id="KW-1185">Reference proteome</keyword>
<evidence type="ECO:0000313" key="4">
    <source>
        <dbReference type="Proteomes" id="UP000186230"/>
    </source>
</evidence>
<dbReference type="Proteomes" id="UP000186230">
    <property type="component" value="Chromosome"/>
</dbReference>
<accession>A0A1L7I905</accession>
<gene>
    <name evidence="3" type="ORF">GRFL_3335</name>
</gene>
<dbReference type="PIRSF" id="PIRSF003230">
    <property type="entry name" value="YbgC"/>
    <property type="match status" value="1"/>
</dbReference>
<comment type="similarity">
    <text evidence="1">Belongs to the 4-hydroxybenzoyl-CoA thioesterase family.</text>
</comment>
<dbReference type="SUPFAM" id="SSF54637">
    <property type="entry name" value="Thioesterase/thiol ester dehydrase-isomerase"/>
    <property type="match status" value="1"/>
</dbReference>
<dbReference type="InterPro" id="IPR029069">
    <property type="entry name" value="HotDog_dom_sf"/>
</dbReference>
<dbReference type="EMBL" id="CP016359">
    <property type="protein sequence ID" value="APU70059.1"/>
    <property type="molecule type" value="Genomic_DNA"/>
</dbReference>
<dbReference type="InterPro" id="IPR050563">
    <property type="entry name" value="4-hydroxybenzoyl-CoA_TE"/>
</dbReference>
<keyword evidence="2" id="KW-0378">Hydrolase</keyword>
<dbReference type="Pfam" id="PF13279">
    <property type="entry name" value="4HBT_2"/>
    <property type="match status" value="1"/>
</dbReference>
<dbReference type="OrthoDB" id="9800856at2"/>
<dbReference type="NCBIfam" id="TIGR00051">
    <property type="entry name" value="YbgC/FadM family acyl-CoA thioesterase"/>
    <property type="match status" value="1"/>
</dbReference>
<proteinExistence type="inferred from homology"/>
<evidence type="ECO:0000256" key="2">
    <source>
        <dbReference type="ARBA" id="ARBA00022801"/>
    </source>
</evidence>
<sequence>MSQELSIEKTIRVRFHECDPLQIVWHGNYLKYFEEARESFGLEHGISYEHVKINGYATPVVQSSCEHKLPLKYGDECVVKAIFENTRAAKMIFRYEIYLAEKLVCTGKTVQVFTDMDSNLILVNPPFYSEWKEKMGLRDE</sequence>
<reference evidence="3 4" key="1">
    <citation type="submission" date="2016-07" db="EMBL/GenBank/DDBJ databases">
        <title>Multi-omics approach to identify versatile polysaccharide utilization systems of a marine flavobacterium Gramella flava.</title>
        <authorList>
            <person name="Tang K."/>
        </authorList>
    </citation>
    <scope>NUCLEOTIDE SEQUENCE [LARGE SCALE GENOMIC DNA]</scope>
    <source>
        <strain evidence="3 4">JLT2011</strain>
    </source>
</reference>
<name>A0A1L7I905_9FLAO</name>
<dbReference type="CDD" id="cd00586">
    <property type="entry name" value="4HBT"/>
    <property type="match status" value="1"/>
</dbReference>
<dbReference type="RefSeq" id="WP_083645632.1">
    <property type="nucleotide sequence ID" value="NZ_AMRU01000004.1"/>
</dbReference>
<protein>
    <submittedName>
        <fullName evidence="3">4-hydroxybenzoyl-CoA thioesterase family active site</fullName>
    </submittedName>
</protein>
<dbReference type="KEGG" id="gfl:GRFL_3335"/>
<evidence type="ECO:0000256" key="1">
    <source>
        <dbReference type="ARBA" id="ARBA00005953"/>
    </source>
</evidence>
<organism evidence="3 4">
    <name type="scientific">Christiangramia flava JLT2011</name>
    <dbReference type="NCBI Taxonomy" id="1229726"/>
    <lineage>
        <taxon>Bacteria</taxon>
        <taxon>Pseudomonadati</taxon>
        <taxon>Bacteroidota</taxon>
        <taxon>Flavobacteriia</taxon>
        <taxon>Flavobacteriales</taxon>
        <taxon>Flavobacteriaceae</taxon>
        <taxon>Christiangramia</taxon>
    </lineage>
</organism>
<dbReference type="PANTHER" id="PTHR31793">
    <property type="entry name" value="4-HYDROXYBENZOYL-COA THIOESTERASE FAMILY MEMBER"/>
    <property type="match status" value="1"/>
</dbReference>
<dbReference type="PANTHER" id="PTHR31793:SF27">
    <property type="entry name" value="NOVEL THIOESTERASE SUPERFAMILY DOMAIN AND SAPOSIN A-TYPE DOMAIN CONTAINING PROTEIN (0610012H03RIK)"/>
    <property type="match status" value="1"/>
</dbReference>
<dbReference type="STRING" id="1229726.GRFL_3335"/>
<evidence type="ECO:0000313" key="3">
    <source>
        <dbReference type="EMBL" id="APU70059.1"/>
    </source>
</evidence>
<dbReference type="AlphaFoldDB" id="A0A1L7I905"/>
<dbReference type="GO" id="GO:0047617">
    <property type="term" value="F:fatty acyl-CoA hydrolase activity"/>
    <property type="evidence" value="ECO:0007669"/>
    <property type="project" value="TreeGrafter"/>
</dbReference>
<dbReference type="InterPro" id="IPR006684">
    <property type="entry name" value="YbgC/YbaW"/>
</dbReference>